<dbReference type="Proteomes" id="UP000195633">
    <property type="component" value="Chromosome"/>
</dbReference>
<keyword evidence="1" id="KW-0547">Nucleotide-binding</keyword>
<dbReference type="GO" id="GO:0005886">
    <property type="term" value="C:plasma membrane"/>
    <property type="evidence" value="ECO:0007669"/>
    <property type="project" value="TreeGrafter"/>
</dbReference>
<protein>
    <submittedName>
        <fullName evidence="4">Lipoprotein-releasing system ATP-binding protein LolD</fullName>
    </submittedName>
</protein>
<keyword evidence="2 4" id="KW-0067">ATP-binding</keyword>
<evidence type="ECO:0000259" key="3">
    <source>
        <dbReference type="PROSITE" id="PS50893"/>
    </source>
</evidence>
<feature type="domain" description="ABC transporter" evidence="3">
    <location>
        <begin position="36"/>
        <end position="260"/>
    </location>
</feature>
<evidence type="ECO:0000256" key="1">
    <source>
        <dbReference type="ARBA" id="ARBA00022741"/>
    </source>
</evidence>
<keyword evidence="4" id="KW-0449">Lipoprotein</keyword>
<dbReference type="GO" id="GO:0022857">
    <property type="term" value="F:transmembrane transporter activity"/>
    <property type="evidence" value="ECO:0007669"/>
    <property type="project" value="TreeGrafter"/>
</dbReference>
<dbReference type="Pfam" id="PF00005">
    <property type="entry name" value="ABC_tran"/>
    <property type="match status" value="1"/>
</dbReference>
<dbReference type="InterPro" id="IPR003439">
    <property type="entry name" value="ABC_transporter-like_ATP-bd"/>
</dbReference>
<dbReference type="PANTHER" id="PTHR24220:SF470">
    <property type="entry name" value="CELL DIVISION ATP-BINDING PROTEIN FTSE"/>
    <property type="match status" value="1"/>
</dbReference>
<dbReference type="PANTHER" id="PTHR24220">
    <property type="entry name" value="IMPORT ATP-BINDING PROTEIN"/>
    <property type="match status" value="1"/>
</dbReference>
<dbReference type="Gene3D" id="3.40.50.300">
    <property type="entry name" value="P-loop containing nucleotide triphosphate hydrolases"/>
    <property type="match status" value="1"/>
</dbReference>
<accession>A0A1Y0UTU4</accession>
<gene>
    <name evidence="4" type="ORF">S101447_00215</name>
</gene>
<evidence type="ECO:0000256" key="2">
    <source>
        <dbReference type="ARBA" id="ARBA00022840"/>
    </source>
</evidence>
<dbReference type="InterPro" id="IPR027417">
    <property type="entry name" value="P-loop_NTPase"/>
</dbReference>
<reference evidence="4 5" key="1">
    <citation type="submission" date="2017-05" db="EMBL/GenBank/DDBJ databases">
        <title>Genome sequence of Acetobacter pasteurianus subsp. ascendens strain SRCM101447.</title>
        <authorList>
            <person name="Cho S.H."/>
        </authorList>
    </citation>
    <scope>NUCLEOTIDE SEQUENCE [LARGE SCALE GENOMIC DNA]</scope>
    <source>
        <strain evidence="4 5">SRCM101447</strain>
    </source>
</reference>
<dbReference type="GO" id="GO:0005524">
    <property type="term" value="F:ATP binding"/>
    <property type="evidence" value="ECO:0007669"/>
    <property type="project" value="UniProtKB-KW"/>
</dbReference>
<evidence type="ECO:0000313" key="4">
    <source>
        <dbReference type="EMBL" id="ARW09321.1"/>
    </source>
</evidence>
<dbReference type="GO" id="GO:0016887">
    <property type="term" value="F:ATP hydrolysis activity"/>
    <property type="evidence" value="ECO:0007669"/>
    <property type="project" value="InterPro"/>
</dbReference>
<proteinExistence type="predicted"/>
<sequence>MLCLSIDTPPASRLHYIHATIAPLYATSVLYGSSMIRLENVSWRRGKKQNTQVLSDLSFSIPQGGFRWLLGPSGAGKSSLLSLLHLETLPTEGRMLLLGKPVSKAEKRAHFVRLRQRIGMVHQDYKLIPGLSVADNVALPLRLQKRPEDEIQDEIHAILKWVGLGERLNAPAASLSGGEQQRTAIARAIIHRPGLILADEPTNALEESQAHRLLDMFAELSDMGTTMVVATHNEALIRRLERPALYLERGRLVQNDGATP</sequence>
<dbReference type="PROSITE" id="PS50893">
    <property type="entry name" value="ABC_TRANSPORTER_2"/>
    <property type="match status" value="1"/>
</dbReference>
<evidence type="ECO:0000313" key="5">
    <source>
        <dbReference type="Proteomes" id="UP000195633"/>
    </source>
</evidence>
<dbReference type="STRING" id="481146.A4S02_03045"/>
<dbReference type="AlphaFoldDB" id="A0A1Y0UTU4"/>
<dbReference type="SUPFAM" id="SSF52540">
    <property type="entry name" value="P-loop containing nucleoside triphosphate hydrolases"/>
    <property type="match status" value="1"/>
</dbReference>
<dbReference type="EMBL" id="CP021524">
    <property type="protein sequence ID" value="ARW09321.1"/>
    <property type="molecule type" value="Genomic_DNA"/>
</dbReference>
<name>A0A1Y0UTU4_9PROT</name>
<organism evidence="4 5">
    <name type="scientific">Acetobacter ascendens</name>
    <dbReference type="NCBI Taxonomy" id="481146"/>
    <lineage>
        <taxon>Bacteria</taxon>
        <taxon>Pseudomonadati</taxon>
        <taxon>Pseudomonadota</taxon>
        <taxon>Alphaproteobacteria</taxon>
        <taxon>Acetobacterales</taxon>
        <taxon>Acetobacteraceae</taxon>
        <taxon>Acetobacter</taxon>
    </lineage>
</organism>
<dbReference type="RefSeq" id="WP_019090110.1">
    <property type="nucleotide sequence ID" value="NZ_CP021524.1"/>
</dbReference>
<dbReference type="SMART" id="SM00382">
    <property type="entry name" value="AAA"/>
    <property type="match status" value="1"/>
</dbReference>
<dbReference type="InterPro" id="IPR003593">
    <property type="entry name" value="AAA+_ATPase"/>
</dbReference>
<dbReference type="InterPro" id="IPR015854">
    <property type="entry name" value="ABC_transpr_LolD-like"/>
</dbReference>